<evidence type="ECO:0000313" key="4">
    <source>
        <dbReference type="Proteomes" id="UP000799770"/>
    </source>
</evidence>
<evidence type="ECO:0000256" key="1">
    <source>
        <dbReference type="SAM" id="MobiDB-lite"/>
    </source>
</evidence>
<feature type="compositionally biased region" description="Polar residues" evidence="1">
    <location>
        <begin position="521"/>
        <end position="541"/>
    </location>
</feature>
<organism evidence="3 4">
    <name type="scientific">Lophiotrema nucula</name>
    <dbReference type="NCBI Taxonomy" id="690887"/>
    <lineage>
        <taxon>Eukaryota</taxon>
        <taxon>Fungi</taxon>
        <taxon>Dikarya</taxon>
        <taxon>Ascomycota</taxon>
        <taxon>Pezizomycotina</taxon>
        <taxon>Dothideomycetes</taxon>
        <taxon>Pleosporomycetidae</taxon>
        <taxon>Pleosporales</taxon>
        <taxon>Lophiotremataceae</taxon>
        <taxon>Lophiotrema</taxon>
    </lineage>
</organism>
<keyword evidence="4" id="KW-1185">Reference proteome</keyword>
<feature type="transmembrane region" description="Helical" evidence="2">
    <location>
        <begin position="294"/>
        <end position="317"/>
    </location>
</feature>
<keyword evidence="2" id="KW-0812">Transmembrane</keyword>
<name>A0A6A5ZWG5_9PLEO</name>
<evidence type="ECO:0000313" key="3">
    <source>
        <dbReference type="EMBL" id="KAF2122611.1"/>
    </source>
</evidence>
<keyword evidence="2" id="KW-1133">Transmembrane helix</keyword>
<feature type="region of interest" description="Disordered" evidence="1">
    <location>
        <begin position="450"/>
        <end position="541"/>
    </location>
</feature>
<dbReference type="EMBL" id="ML977310">
    <property type="protein sequence ID" value="KAF2122611.1"/>
    <property type="molecule type" value="Genomic_DNA"/>
</dbReference>
<feature type="compositionally biased region" description="Polar residues" evidence="1">
    <location>
        <begin position="408"/>
        <end position="419"/>
    </location>
</feature>
<dbReference type="AlphaFoldDB" id="A0A6A5ZWG5"/>
<keyword evidence="2" id="KW-0472">Membrane</keyword>
<feature type="compositionally biased region" description="Low complexity" evidence="1">
    <location>
        <begin position="491"/>
        <end position="504"/>
    </location>
</feature>
<proteinExistence type="predicted"/>
<feature type="transmembrane region" description="Helical" evidence="2">
    <location>
        <begin position="366"/>
        <end position="383"/>
    </location>
</feature>
<feature type="transmembrane region" description="Helical" evidence="2">
    <location>
        <begin position="338"/>
        <end position="360"/>
    </location>
</feature>
<sequence>MAPSTTAGQATTTHIQKACQHVKVFAAKIDDMFRVSQGKQARASHLLTTIITCLLFLQLALSVLGIGLNGASVIYTYRRAAAKEILEVRQDVMRKEKFLEKTFLSLLELQLPYKAFETHEQCLIRGINYVDLHFSGIRITEISEILLGSIDWVEAACAKQHFLPQQHFERLKYPKLHYLHEIALDLKHKIKTQAVTTWQWVSEWYIRTTSKHLVKEFPHEAPEADEDELLMPPHFQLVNLPGSPRRLVFNPPNLDCLARQEAFPEQALEDAKDLYAHYAFWLSISHQALHYTHLAQLVTAPADILLMLAMPFLGLEVAVQAKKQTRFGGCLDTEENRLIVFGFCQLGAFAAGVTLLVLQWDLPESMTVAMLVFGLISLIVFAVPSRLPNIHTLVKSVYRLGRLTQETPVQDSDSCNTHPLETGSETDSSTDSESQMENWQVLDAGIAEKANSAHSTPASTSQPRRLSTDSSFQEDLANAVEEHRAAKAGLSRPSSPGASATSSGKGLNTPPEIMDDLQDVDLQSETSSVGSEWNVVGNNGS</sequence>
<feature type="transmembrane region" description="Helical" evidence="2">
    <location>
        <begin position="46"/>
        <end position="68"/>
    </location>
</feature>
<accession>A0A6A5ZWG5</accession>
<evidence type="ECO:0000256" key="2">
    <source>
        <dbReference type="SAM" id="Phobius"/>
    </source>
</evidence>
<protein>
    <submittedName>
        <fullName evidence="3">Uncharacterized protein</fullName>
    </submittedName>
</protein>
<dbReference type="Proteomes" id="UP000799770">
    <property type="component" value="Unassembled WGS sequence"/>
</dbReference>
<gene>
    <name evidence="3" type="ORF">BDV96DRAFT_561076</name>
</gene>
<reference evidence="3" key="1">
    <citation type="journal article" date="2020" name="Stud. Mycol.">
        <title>101 Dothideomycetes genomes: a test case for predicting lifestyles and emergence of pathogens.</title>
        <authorList>
            <person name="Haridas S."/>
            <person name="Albert R."/>
            <person name="Binder M."/>
            <person name="Bloem J."/>
            <person name="Labutti K."/>
            <person name="Salamov A."/>
            <person name="Andreopoulos B."/>
            <person name="Baker S."/>
            <person name="Barry K."/>
            <person name="Bills G."/>
            <person name="Bluhm B."/>
            <person name="Cannon C."/>
            <person name="Castanera R."/>
            <person name="Culley D."/>
            <person name="Daum C."/>
            <person name="Ezra D."/>
            <person name="Gonzalez J."/>
            <person name="Henrissat B."/>
            <person name="Kuo A."/>
            <person name="Liang C."/>
            <person name="Lipzen A."/>
            <person name="Lutzoni F."/>
            <person name="Magnuson J."/>
            <person name="Mondo S."/>
            <person name="Nolan M."/>
            <person name="Ohm R."/>
            <person name="Pangilinan J."/>
            <person name="Park H.-J."/>
            <person name="Ramirez L."/>
            <person name="Alfaro M."/>
            <person name="Sun H."/>
            <person name="Tritt A."/>
            <person name="Yoshinaga Y."/>
            <person name="Zwiers L.-H."/>
            <person name="Turgeon B."/>
            <person name="Goodwin S."/>
            <person name="Spatafora J."/>
            <person name="Crous P."/>
            <person name="Grigoriev I."/>
        </authorList>
    </citation>
    <scope>NUCLEOTIDE SEQUENCE</scope>
    <source>
        <strain evidence="3">CBS 627.86</strain>
    </source>
</reference>
<dbReference type="OrthoDB" id="3801569at2759"/>
<feature type="region of interest" description="Disordered" evidence="1">
    <location>
        <begin position="408"/>
        <end position="436"/>
    </location>
</feature>
<feature type="compositionally biased region" description="Polar residues" evidence="1">
    <location>
        <begin position="452"/>
        <end position="473"/>
    </location>
</feature>